<evidence type="ECO:0000313" key="2">
    <source>
        <dbReference type="EMBL" id="CAI9284961.1"/>
    </source>
</evidence>
<keyword evidence="3" id="KW-1185">Reference proteome</keyword>
<keyword evidence="1" id="KW-0175">Coiled coil</keyword>
<dbReference type="AlphaFoldDB" id="A0AA35Z2Z9"/>
<protein>
    <submittedName>
        <fullName evidence="2">Uncharacterized protein</fullName>
    </submittedName>
</protein>
<organism evidence="2 3">
    <name type="scientific">Lactuca saligna</name>
    <name type="common">Willowleaf lettuce</name>
    <dbReference type="NCBI Taxonomy" id="75948"/>
    <lineage>
        <taxon>Eukaryota</taxon>
        <taxon>Viridiplantae</taxon>
        <taxon>Streptophyta</taxon>
        <taxon>Embryophyta</taxon>
        <taxon>Tracheophyta</taxon>
        <taxon>Spermatophyta</taxon>
        <taxon>Magnoliopsida</taxon>
        <taxon>eudicotyledons</taxon>
        <taxon>Gunneridae</taxon>
        <taxon>Pentapetalae</taxon>
        <taxon>asterids</taxon>
        <taxon>campanulids</taxon>
        <taxon>Asterales</taxon>
        <taxon>Asteraceae</taxon>
        <taxon>Cichorioideae</taxon>
        <taxon>Cichorieae</taxon>
        <taxon>Lactucinae</taxon>
        <taxon>Lactuca</taxon>
    </lineage>
</organism>
<sequence length="115" mass="13489">MHARWPARKYAQQEVGLEEYHETDYEVGESNKESDEEECIREIPMGPYPPEAIPAQHTIQEDSTDRLHLLEEEVATLRQQLFATEARAVQEEQRNEEITWEMIDLANLVARYFGI</sequence>
<proteinExistence type="predicted"/>
<feature type="coiled-coil region" evidence="1">
    <location>
        <begin position="60"/>
        <end position="87"/>
    </location>
</feature>
<evidence type="ECO:0000256" key="1">
    <source>
        <dbReference type="SAM" id="Coils"/>
    </source>
</evidence>
<gene>
    <name evidence="2" type="ORF">LSALG_LOCUS24455</name>
</gene>
<name>A0AA35Z2Z9_LACSI</name>
<dbReference type="EMBL" id="OX465081">
    <property type="protein sequence ID" value="CAI9284961.1"/>
    <property type="molecule type" value="Genomic_DNA"/>
</dbReference>
<dbReference type="Proteomes" id="UP001177003">
    <property type="component" value="Chromosome 5"/>
</dbReference>
<evidence type="ECO:0000313" key="3">
    <source>
        <dbReference type="Proteomes" id="UP001177003"/>
    </source>
</evidence>
<accession>A0AA35Z2Z9</accession>
<reference evidence="2" key="1">
    <citation type="submission" date="2023-04" db="EMBL/GenBank/DDBJ databases">
        <authorList>
            <person name="Vijverberg K."/>
            <person name="Xiong W."/>
            <person name="Schranz E."/>
        </authorList>
    </citation>
    <scope>NUCLEOTIDE SEQUENCE</scope>
</reference>